<accession>A0ABN9T8E8</accession>
<organism evidence="11 12">
    <name type="scientific">Prorocentrum cordatum</name>
    <dbReference type="NCBI Taxonomy" id="2364126"/>
    <lineage>
        <taxon>Eukaryota</taxon>
        <taxon>Sar</taxon>
        <taxon>Alveolata</taxon>
        <taxon>Dinophyceae</taxon>
        <taxon>Prorocentrales</taxon>
        <taxon>Prorocentraceae</taxon>
        <taxon>Prorocentrum</taxon>
    </lineage>
</organism>
<evidence type="ECO:0000256" key="5">
    <source>
        <dbReference type="ARBA" id="ARBA00022723"/>
    </source>
</evidence>
<evidence type="ECO:0000256" key="6">
    <source>
        <dbReference type="ARBA" id="ARBA00022801"/>
    </source>
</evidence>
<sequence>MRRPLEPRRSELDCSAASGSGSEGAVLPVCGASRAVLLTLIGGFAAAGFGSRAFLFGGSDPEPGSPEAIERVKGLLLKADAVFFDVDSTVVKTEGIDLMGKCFGVMKEIAALTHKAMDGNVKFQDAMADRLQLMADHGMTRDGLEECVVKEGVPLWSPGVQEVVKMFHKQGTEVYLVSGGFKNMLYPLALELHIPQDKVYANEVLFDEEGQYAGFDRKNPTAASGGKPKVLNMMKRKHGYKTMIMFGDGATDMDARTQGPAAAFVGYGGVTVRPNIKAGADWFITSFQEILDVLPKGSTRRTMGCAHSAPQGRLAGAAESAARRSGAASVRGRCRSRCHLSPRDFGQDYGLLQRVLGRDAWDRAYVAARRKSDGSEFAARAVPLAGLGTRERKRLEQEVEVCLSVDHPHLAQLMDAYEADGELYLVSEWPAGGDLQNRLDVKGRFGEREAQDAVWQMLLAISYLHDRRVAHGGVGLQHFVFEAQGGRHLKLVDFSRSRFVAGADGLAADMWGVGESAYQLLFGCAPFAGDAANRSAEVKAGRLSHGPEEWARLSPSAQDFLSPESSGLGAARGSHRFAPRGPNPELPQTAVIPENSGVQPWGSYGFAPPGAQTGVAPNRSHPRPFGCPRTS</sequence>
<dbReference type="Pfam" id="PF12710">
    <property type="entry name" value="HAD"/>
    <property type="match status" value="1"/>
</dbReference>
<dbReference type="NCBIfam" id="TIGR01488">
    <property type="entry name" value="HAD-SF-IB"/>
    <property type="match status" value="1"/>
</dbReference>
<dbReference type="PANTHER" id="PTHR43344:SF2">
    <property type="entry name" value="PHOSPHOSERINE PHOSPHATASE"/>
    <property type="match status" value="1"/>
</dbReference>
<protein>
    <recommendedName>
        <fullName evidence="3">phosphoserine phosphatase</fullName>
        <ecNumber evidence="3">3.1.3.3</ecNumber>
    </recommendedName>
</protein>
<evidence type="ECO:0000259" key="10">
    <source>
        <dbReference type="PROSITE" id="PS50011"/>
    </source>
</evidence>
<feature type="compositionally biased region" description="Basic and acidic residues" evidence="9">
    <location>
        <begin position="1"/>
        <end position="12"/>
    </location>
</feature>
<dbReference type="InterPro" id="IPR050582">
    <property type="entry name" value="HAD-like_SerB"/>
</dbReference>
<proteinExistence type="predicted"/>
<comment type="caution">
    <text evidence="11">The sequence shown here is derived from an EMBL/GenBank/DDBJ whole genome shotgun (WGS) entry which is preliminary data.</text>
</comment>
<dbReference type="Gene3D" id="3.40.50.1000">
    <property type="entry name" value="HAD superfamily/HAD-like"/>
    <property type="match status" value="1"/>
</dbReference>
<evidence type="ECO:0000256" key="9">
    <source>
        <dbReference type="SAM" id="MobiDB-lite"/>
    </source>
</evidence>
<evidence type="ECO:0000313" key="12">
    <source>
        <dbReference type="Proteomes" id="UP001189429"/>
    </source>
</evidence>
<dbReference type="PANTHER" id="PTHR43344">
    <property type="entry name" value="PHOSPHOSERINE PHOSPHATASE"/>
    <property type="match status" value="1"/>
</dbReference>
<gene>
    <name evidence="11" type="ORF">PCOR1329_LOCUS36583</name>
</gene>
<evidence type="ECO:0000256" key="3">
    <source>
        <dbReference type="ARBA" id="ARBA00012640"/>
    </source>
</evidence>
<reference evidence="11" key="1">
    <citation type="submission" date="2023-10" db="EMBL/GenBank/DDBJ databases">
        <authorList>
            <person name="Chen Y."/>
            <person name="Shah S."/>
            <person name="Dougan E. K."/>
            <person name="Thang M."/>
            <person name="Chan C."/>
        </authorList>
    </citation>
    <scope>NUCLEOTIDE SEQUENCE [LARGE SCALE GENOMIC DNA]</scope>
</reference>
<evidence type="ECO:0000256" key="8">
    <source>
        <dbReference type="ARBA" id="ARBA00023299"/>
    </source>
</evidence>
<evidence type="ECO:0000256" key="2">
    <source>
        <dbReference type="ARBA" id="ARBA00005135"/>
    </source>
</evidence>
<dbReference type="Gene3D" id="1.10.150.210">
    <property type="entry name" value="Phosphoserine phosphatase, domain 2"/>
    <property type="match status" value="1"/>
</dbReference>
<evidence type="ECO:0000256" key="7">
    <source>
        <dbReference type="ARBA" id="ARBA00022842"/>
    </source>
</evidence>
<evidence type="ECO:0000313" key="11">
    <source>
        <dbReference type="EMBL" id="CAK0841364.1"/>
    </source>
</evidence>
<dbReference type="PROSITE" id="PS50011">
    <property type="entry name" value="PROTEIN_KINASE_DOM"/>
    <property type="match status" value="1"/>
</dbReference>
<dbReference type="SUPFAM" id="SSF56784">
    <property type="entry name" value="HAD-like"/>
    <property type="match status" value="1"/>
</dbReference>
<keyword evidence="6" id="KW-0378">Hydrolase</keyword>
<comment type="cofactor">
    <cofactor evidence="1">
        <name>Mg(2+)</name>
        <dbReference type="ChEBI" id="CHEBI:18420"/>
    </cofactor>
</comment>
<dbReference type="Proteomes" id="UP001189429">
    <property type="component" value="Unassembled WGS sequence"/>
</dbReference>
<dbReference type="EC" id="3.1.3.3" evidence="3"/>
<evidence type="ECO:0000256" key="4">
    <source>
        <dbReference type="ARBA" id="ARBA00022605"/>
    </source>
</evidence>
<dbReference type="EMBL" id="CAUYUJ010014449">
    <property type="protein sequence ID" value="CAK0841364.1"/>
    <property type="molecule type" value="Genomic_DNA"/>
</dbReference>
<keyword evidence="7" id="KW-0460">Magnesium</keyword>
<dbReference type="SUPFAM" id="SSF56112">
    <property type="entry name" value="Protein kinase-like (PK-like)"/>
    <property type="match status" value="1"/>
</dbReference>
<feature type="region of interest" description="Disordered" evidence="9">
    <location>
        <begin position="1"/>
        <end position="23"/>
    </location>
</feature>
<dbReference type="SMART" id="SM00220">
    <property type="entry name" value="S_TKc"/>
    <property type="match status" value="1"/>
</dbReference>
<keyword evidence="4" id="KW-0028">Amino-acid biosynthesis</keyword>
<dbReference type="Pfam" id="PF00069">
    <property type="entry name" value="Pkinase"/>
    <property type="match status" value="1"/>
</dbReference>
<dbReference type="Gene3D" id="1.10.510.10">
    <property type="entry name" value="Transferase(Phosphotransferase) domain 1"/>
    <property type="match status" value="1"/>
</dbReference>
<evidence type="ECO:0000256" key="1">
    <source>
        <dbReference type="ARBA" id="ARBA00001946"/>
    </source>
</evidence>
<feature type="region of interest" description="Disordered" evidence="9">
    <location>
        <begin position="561"/>
        <end position="631"/>
    </location>
</feature>
<keyword evidence="5" id="KW-0479">Metal-binding</keyword>
<keyword evidence="12" id="KW-1185">Reference proteome</keyword>
<feature type="domain" description="Protein kinase" evidence="10">
    <location>
        <begin position="350"/>
        <end position="586"/>
    </location>
</feature>
<dbReference type="InterPro" id="IPR036412">
    <property type="entry name" value="HAD-like_sf"/>
</dbReference>
<keyword evidence="8" id="KW-0718">Serine biosynthesis</keyword>
<dbReference type="InterPro" id="IPR000719">
    <property type="entry name" value="Prot_kinase_dom"/>
</dbReference>
<dbReference type="InterPro" id="IPR011009">
    <property type="entry name" value="Kinase-like_dom_sf"/>
</dbReference>
<dbReference type="Gene3D" id="3.30.200.20">
    <property type="entry name" value="Phosphorylase Kinase, domain 1"/>
    <property type="match status" value="1"/>
</dbReference>
<name>A0ABN9T8E8_9DINO</name>
<comment type="pathway">
    <text evidence="2">Amino-acid biosynthesis; L-serine biosynthesis; L-serine from 3-phospho-D-glycerate: step 3/3.</text>
</comment>
<dbReference type="InterPro" id="IPR023214">
    <property type="entry name" value="HAD_sf"/>
</dbReference>